<organism evidence="2 3">
    <name type="scientific">Plectosphaerella cucumerina</name>
    <dbReference type="NCBI Taxonomy" id="40658"/>
    <lineage>
        <taxon>Eukaryota</taxon>
        <taxon>Fungi</taxon>
        <taxon>Dikarya</taxon>
        <taxon>Ascomycota</taxon>
        <taxon>Pezizomycotina</taxon>
        <taxon>Sordariomycetes</taxon>
        <taxon>Hypocreomycetidae</taxon>
        <taxon>Glomerellales</taxon>
        <taxon>Plectosphaerellaceae</taxon>
        <taxon>Plectosphaerella</taxon>
    </lineage>
</organism>
<evidence type="ECO:0000256" key="1">
    <source>
        <dbReference type="SAM" id="MobiDB-lite"/>
    </source>
</evidence>
<protein>
    <submittedName>
        <fullName evidence="2">Uncharacterized protein</fullName>
    </submittedName>
</protein>
<dbReference type="AlphaFoldDB" id="A0A8K0X3K0"/>
<gene>
    <name evidence="2" type="ORF">B0T11DRAFT_280516</name>
</gene>
<dbReference type="Proteomes" id="UP000813385">
    <property type="component" value="Unassembled WGS sequence"/>
</dbReference>
<sequence length="131" mass="14366">MFRAPFILLLGSARKEAMSLTLMPRKATSTEKLKADFFRGGGGLPGAAPCHGRRSRWISSDRLKTVAVRRTQKSGHAALPDAEPRSEHGDENDAWKISEALEVIETVLDVFSLRSRRLLEPGSCSGPSMCQ</sequence>
<feature type="compositionally biased region" description="Basic and acidic residues" evidence="1">
    <location>
        <begin position="82"/>
        <end position="92"/>
    </location>
</feature>
<reference evidence="2" key="1">
    <citation type="journal article" date="2021" name="Nat. Commun.">
        <title>Genetic determinants of endophytism in the Arabidopsis root mycobiome.</title>
        <authorList>
            <person name="Mesny F."/>
            <person name="Miyauchi S."/>
            <person name="Thiergart T."/>
            <person name="Pickel B."/>
            <person name="Atanasova L."/>
            <person name="Karlsson M."/>
            <person name="Huettel B."/>
            <person name="Barry K.W."/>
            <person name="Haridas S."/>
            <person name="Chen C."/>
            <person name="Bauer D."/>
            <person name="Andreopoulos W."/>
            <person name="Pangilinan J."/>
            <person name="LaButti K."/>
            <person name="Riley R."/>
            <person name="Lipzen A."/>
            <person name="Clum A."/>
            <person name="Drula E."/>
            <person name="Henrissat B."/>
            <person name="Kohler A."/>
            <person name="Grigoriev I.V."/>
            <person name="Martin F.M."/>
            <person name="Hacquard S."/>
        </authorList>
    </citation>
    <scope>NUCLEOTIDE SEQUENCE</scope>
    <source>
        <strain evidence="2">MPI-CAGE-AT-0016</strain>
    </source>
</reference>
<evidence type="ECO:0000313" key="2">
    <source>
        <dbReference type="EMBL" id="KAH7362264.1"/>
    </source>
</evidence>
<keyword evidence="3" id="KW-1185">Reference proteome</keyword>
<evidence type="ECO:0000313" key="3">
    <source>
        <dbReference type="Proteomes" id="UP000813385"/>
    </source>
</evidence>
<name>A0A8K0X3K0_9PEZI</name>
<feature type="region of interest" description="Disordered" evidence="1">
    <location>
        <begin position="69"/>
        <end position="92"/>
    </location>
</feature>
<proteinExistence type="predicted"/>
<accession>A0A8K0X3K0</accession>
<comment type="caution">
    <text evidence="2">The sequence shown here is derived from an EMBL/GenBank/DDBJ whole genome shotgun (WGS) entry which is preliminary data.</text>
</comment>
<dbReference type="EMBL" id="JAGPXD010000003">
    <property type="protein sequence ID" value="KAH7362264.1"/>
    <property type="molecule type" value="Genomic_DNA"/>
</dbReference>